<dbReference type="InterPro" id="IPR003903">
    <property type="entry name" value="UIM_dom"/>
</dbReference>
<feature type="coiled-coil region" evidence="9">
    <location>
        <begin position="637"/>
        <end position="664"/>
    </location>
</feature>
<dbReference type="InterPro" id="IPR028889">
    <property type="entry name" value="USP"/>
</dbReference>
<dbReference type="PROSITE" id="PS00973">
    <property type="entry name" value="USP_2"/>
    <property type="match status" value="1"/>
</dbReference>
<organism evidence="12 13">
    <name type="scientific">Branchiostoma floridae</name>
    <name type="common">Florida lancelet</name>
    <name type="synonym">Amphioxus</name>
    <dbReference type="NCBI Taxonomy" id="7739"/>
    <lineage>
        <taxon>Eukaryota</taxon>
        <taxon>Metazoa</taxon>
        <taxon>Chordata</taxon>
        <taxon>Cephalochordata</taxon>
        <taxon>Leptocardii</taxon>
        <taxon>Amphioxiformes</taxon>
        <taxon>Branchiostomatidae</taxon>
        <taxon>Branchiostoma</taxon>
    </lineage>
</organism>
<evidence type="ECO:0000256" key="8">
    <source>
        <dbReference type="ARBA" id="ARBA00023242"/>
    </source>
</evidence>
<dbReference type="EC" id="3.4.19.12" evidence="3"/>
<dbReference type="RefSeq" id="XP_035674153.1">
    <property type="nucleotide sequence ID" value="XM_035818260.1"/>
</dbReference>
<protein>
    <recommendedName>
        <fullName evidence="3">ubiquitinyl hydrolase 1</fullName>
        <ecNumber evidence="3">3.4.19.12</ecNumber>
    </recommendedName>
</protein>
<feature type="region of interest" description="Disordered" evidence="10">
    <location>
        <begin position="15"/>
        <end position="60"/>
    </location>
</feature>
<keyword evidence="6" id="KW-0378">Hydrolase</keyword>
<dbReference type="GO" id="GO:0016579">
    <property type="term" value="P:protein deubiquitination"/>
    <property type="evidence" value="ECO:0007669"/>
    <property type="project" value="InterPro"/>
</dbReference>
<keyword evidence="7" id="KW-0788">Thiol protease</keyword>
<sequence>MIMTVERTENAAVVEQPGQAGAQGHASPGQGVQQPRQLHREVAPAHQEHQPQTSAHAQPRLQTNEMILQQLREITGVDDVRALDHAYQAGKGDLAEVVSILTNQNVSLVTNRNGEVVQVQVQVRNAQRPPGQAGRPDGRANTQEPAGVIDLTADTEDKDQDDLQRAIALSLQEAQTANTDNRPQGECRPKRRKSSVSWDNVQETPREAGWPVGLKNVGNTCWFSAVIQSLFHLPVFRDLVLGFRFFPKDWPANSRESLVLHFMQELRCLFARMQGSNRKYIDPTCVVKSLRELIPIRAGETQQDVSEFTHKLLDLLEEAFIIVQRRQGAQPGSSASASSSESGGDKKSNPMLDLFYGRIQAEGMHAGKMFTNQQTVGQYTLQVNGFKDLHESLEGATAQGEIETGHEEGSTKSGQESGSSKCWQEHWFTHLPPVLTFELSRFEFNQKLGKAEKIHHKLEFPKFLYMDRYLVKNKEVTRQKREHMKSMKEEMDSLQAKLDSFLNYGSGYKRLPLPDILKYTLEFAEKSTVEVTQGQVQRSNGNGSSRVANGNGLNGSSEKKDEEDGSSDDFEVISAIHSADTLACLSKKTLDAVATKKAAPVPSSGDTAIPSKVHIPCPHHVTKEELAVLQTCLRRWRHEVEKEVKGLQDRILYLQAKIENLYEDNSLKQVPYQLHAVLVHEGQASAGHYWAYVRDHSQNRWLKFNDVTVTGMSWGELLRESEGGYHHASAYCLMYIDITRKDLVEVKLQWSQYDELKLMVLAENERFVAQQRDLETKQRRTMVAREEGPPANHGRGEDTTSESSSGEGADQPLHGQEPRGDIQRKQPPQVKPKPVNMEIQQAGRQGRASQSTPLDHSGHVLRATMKTLLEVSNIQEQQGPEKALIKAVNMEYHRLRCLEEKGISRQYDPRLEHCVVYLIHNKASKVLMERALVEQFADRGLSGDSKCIEIMKVAQSKLKVMQLSEENLKAYEKWHADYGLFQKTVMFLLRGIEFFHQERFPEALTYLVHAWTYNRQLLGEEEDYAMAADSSLITHYRTQCLKSLSEQACGLFESGDTENVDEGLQLMVELVVPCMALLQELGGTDSDQAIAEEIRSNWCDYLGQDLPDWSQEKLQDFLPQLLDCSGDLQQLRTPPAVWPSQHLAEWFSTVMQAVVQAEPDTVD</sequence>
<feature type="region of interest" description="Disordered" evidence="10">
    <location>
        <begin position="777"/>
        <end position="834"/>
    </location>
</feature>
<dbReference type="InterPro" id="IPR001394">
    <property type="entry name" value="Peptidase_C19_UCH"/>
</dbReference>
<feature type="coiled-coil region" evidence="9">
    <location>
        <begin position="477"/>
        <end position="504"/>
    </location>
</feature>
<dbReference type="SUPFAM" id="SSF54001">
    <property type="entry name" value="Cysteine proteinases"/>
    <property type="match status" value="1"/>
</dbReference>
<evidence type="ECO:0000256" key="10">
    <source>
        <dbReference type="SAM" id="MobiDB-lite"/>
    </source>
</evidence>
<keyword evidence="12" id="KW-1185">Reference proteome</keyword>
<evidence type="ECO:0000256" key="1">
    <source>
        <dbReference type="ARBA" id="ARBA00000707"/>
    </source>
</evidence>
<feature type="region of interest" description="Disordered" evidence="10">
    <location>
        <begin position="172"/>
        <end position="202"/>
    </location>
</feature>
<evidence type="ECO:0000256" key="2">
    <source>
        <dbReference type="ARBA" id="ARBA00004123"/>
    </source>
</evidence>
<dbReference type="OrthoDB" id="2420415at2759"/>
<evidence type="ECO:0000313" key="12">
    <source>
        <dbReference type="Proteomes" id="UP000001554"/>
    </source>
</evidence>
<keyword evidence="9" id="KW-0175">Coiled coil</keyword>
<dbReference type="PROSITE" id="PS50235">
    <property type="entry name" value="USP_3"/>
    <property type="match status" value="1"/>
</dbReference>
<keyword evidence="8" id="KW-0539">Nucleus</keyword>
<feature type="domain" description="USP" evidence="11">
    <location>
        <begin position="212"/>
        <end position="738"/>
    </location>
</feature>
<dbReference type="KEGG" id="bfo:118414295"/>
<evidence type="ECO:0000313" key="13">
    <source>
        <dbReference type="RefSeq" id="XP_035674145.1"/>
    </source>
</evidence>
<dbReference type="SUPFAM" id="SSF46934">
    <property type="entry name" value="UBA-like"/>
    <property type="match status" value="1"/>
</dbReference>
<dbReference type="GO" id="GO:0004843">
    <property type="term" value="F:cysteine-type deubiquitinase activity"/>
    <property type="evidence" value="ECO:0000318"/>
    <property type="project" value="GO_Central"/>
</dbReference>
<evidence type="ECO:0000259" key="11">
    <source>
        <dbReference type="PROSITE" id="PS50235"/>
    </source>
</evidence>
<dbReference type="OMA" id="PTMQGII"/>
<feature type="compositionally biased region" description="Basic and acidic residues" evidence="10">
    <location>
        <begin position="777"/>
        <end position="798"/>
    </location>
</feature>
<dbReference type="InterPro" id="IPR038765">
    <property type="entry name" value="Papain-like_cys_pep_sf"/>
</dbReference>
<dbReference type="Proteomes" id="UP000001554">
    <property type="component" value="Chromosome 1"/>
</dbReference>
<dbReference type="GO" id="GO:0031647">
    <property type="term" value="P:regulation of protein stability"/>
    <property type="evidence" value="ECO:0000318"/>
    <property type="project" value="GO_Central"/>
</dbReference>
<feature type="compositionally biased region" description="Low complexity" evidence="10">
    <location>
        <begin position="825"/>
        <end position="834"/>
    </location>
</feature>
<dbReference type="GO" id="GO:0006508">
    <property type="term" value="P:proteolysis"/>
    <property type="evidence" value="ECO:0007669"/>
    <property type="project" value="UniProtKB-KW"/>
</dbReference>
<evidence type="ECO:0000256" key="4">
    <source>
        <dbReference type="ARBA" id="ARBA00022670"/>
    </source>
</evidence>
<feature type="region of interest" description="Disordered" evidence="10">
    <location>
        <begin position="330"/>
        <end position="349"/>
    </location>
</feature>
<evidence type="ECO:0000256" key="9">
    <source>
        <dbReference type="SAM" id="Coils"/>
    </source>
</evidence>
<name>A0A9J7L1Z7_BRAFL</name>
<feature type="compositionally biased region" description="Basic and acidic residues" evidence="10">
    <location>
        <begin position="38"/>
        <end position="49"/>
    </location>
</feature>
<dbReference type="CDD" id="cd20485">
    <property type="entry name" value="USP25_USP28_C-like"/>
    <property type="match status" value="1"/>
</dbReference>
<feature type="compositionally biased region" description="Low complexity" evidence="10">
    <location>
        <begin position="332"/>
        <end position="342"/>
    </location>
</feature>
<evidence type="ECO:0000256" key="3">
    <source>
        <dbReference type="ARBA" id="ARBA00012759"/>
    </source>
</evidence>
<dbReference type="PROSITE" id="PS50330">
    <property type="entry name" value="UIM"/>
    <property type="match status" value="1"/>
</dbReference>
<dbReference type="Gene3D" id="3.90.70.10">
    <property type="entry name" value="Cysteine proteinases"/>
    <property type="match status" value="2"/>
</dbReference>
<dbReference type="InterPro" id="IPR050164">
    <property type="entry name" value="Peptidase_C19"/>
</dbReference>
<evidence type="ECO:0000313" key="14">
    <source>
        <dbReference type="RefSeq" id="XP_035674153.1"/>
    </source>
</evidence>
<feature type="region of interest" description="Disordered" evidence="10">
    <location>
        <begin position="124"/>
        <end position="145"/>
    </location>
</feature>
<feature type="region of interest" description="Disordered" evidence="10">
    <location>
        <begin position="396"/>
        <end position="418"/>
    </location>
</feature>
<dbReference type="Gene3D" id="1.10.8.10">
    <property type="entry name" value="DNA helicase RuvA subunit, C-terminal domain"/>
    <property type="match status" value="1"/>
</dbReference>
<reference evidence="12" key="1">
    <citation type="journal article" date="2020" name="Nat. Ecol. Evol.">
        <title>Deeply conserved synteny resolves early events in vertebrate evolution.</title>
        <authorList>
            <person name="Simakov O."/>
            <person name="Marletaz F."/>
            <person name="Yue J.X."/>
            <person name="O'Connell B."/>
            <person name="Jenkins J."/>
            <person name="Brandt A."/>
            <person name="Calef R."/>
            <person name="Tung C.H."/>
            <person name="Huang T.K."/>
            <person name="Schmutz J."/>
            <person name="Satoh N."/>
            <person name="Yu J.K."/>
            <person name="Putnam N.H."/>
            <person name="Green R.E."/>
            <person name="Rokhsar D.S."/>
        </authorList>
    </citation>
    <scope>NUCLEOTIDE SEQUENCE [LARGE SCALE GENOMIC DNA]</scope>
    <source>
        <strain evidence="12">S238N-H82</strain>
    </source>
</reference>
<dbReference type="SMART" id="SM00726">
    <property type="entry name" value="UIM"/>
    <property type="match status" value="1"/>
</dbReference>
<dbReference type="GO" id="GO:0005634">
    <property type="term" value="C:nucleus"/>
    <property type="evidence" value="ECO:0000318"/>
    <property type="project" value="GO_Central"/>
</dbReference>
<feature type="compositionally biased region" description="Polar residues" evidence="10">
    <location>
        <begin position="530"/>
        <end position="548"/>
    </location>
</feature>
<gene>
    <name evidence="13 14" type="primary">LOC118414295</name>
</gene>
<proteinExistence type="predicted"/>
<comment type="catalytic activity">
    <reaction evidence="1">
        <text>Thiol-dependent hydrolysis of ester, thioester, amide, peptide and isopeptide bonds formed by the C-terminal Gly of ubiquitin (a 76-residue protein attached to proteins as an intracellular targeting signal).</text>
        <dbReference type="EC" id="3.4.19.12"/>
    </reaction>
</comment>
<dbReference type="RefSeq" id="XP_035674145.1">
    <property type="nucleotide sequence ID" value="XM_035818252.1"/>
</dbReference>
<dbReference type="AlphaFoldDB" id="A0A9J7L1Z7"/>
<evidence type="ECO:0000256" key="5">
    <source>
        <dbReference type="ARBA" id="ARBA00022786"/>
    </source>
</evidence>
<dbReference type="InterPro" id="IPR018200">
    <property type="entry name" value="USP_CS"/>
</dbReference>
<dbReference type="Pfam" id="PF21909">
    <property type="entry name" value="USP_UIM_N"/>
    <property type="match status" value="1"/>
</dbReference>
<dbReference type="InterPro" id="IPR054108">
    <property type="entry name" value="USP25/28_UIM"/>
</dbReference>
<feature type="compositionally biased region" description="Polar residues" evidence="10">
    <location>
        <begin position="50"/>
        <end position="60"/>
    </location>
</feature>
<dbReference type="Pfam" id="PF00443">
    <property type="entry name" value="UCH"/>
    <property type="match status" value="1"/>
</dbReference>
<reference evidence="13 14" key="2">
    <citation type="submission" date="2025-04" db="UniProtKB">
        <authorList>
            <consortium name="RefSeq"/>
        </authorList>
    </citation>
    <scope>IDENTIFICATION</scope>
    <source>
        <strain evidence="13 14">S238N-H82</strain>
        <tissue evidence="13 14">Testes</tissue>
    </source>
</reference>
<feature type="region of interest" description="Disordered" evidence="10">
    <location>
        <begin position="530"/>
        <end position="567"/>
    </location>
</feature>
<accession>A0A9J7L1Z7</accession>
<dbReference type="PANTHER" id="PTHR24006">
    <property type="entry name" value="UBIQUITIN CARBOXYL-TERMINAL HYDROLASE"/>
    <property type="match status" value="1"/>
</dbReference>
<keyword evidence="5" id="KW-0833">Ubl conjugation pathway</keyword>
<comment type="subcellular location">
    <subcellularLocation>
        <location evidence="2">Nucleus</location>
    </subcellularLocation>
</comment>
<dbReference type="GO" id="GO:0005829">
    <property type="term" value="C:cytosol"/>
    <property type="evidence" value="ECO:0000318"/>
    <property type="project" value="GO_Central"/>
</dbReference>
<evidence type="ECO:0000256" key="6">
    <source>
        <dbReference type="ARBA" id="ARBA00022801"/>
    </source>
</evidence>
<feature type="compositionally biased region" description="Polar residues" evidence="10">
    <location>
        <begin position="172"/>
        <end position="182"/>
    </location>
</feature>
<dbReference type="InterPro" id="IPR009060">
    <property type="entry name" value="UBA-like_sf"/>
</dbReference>
<dbReference type="PANTHER" id="PTHR24006:SF944">
    <property type="entry name" value="UBIQUITIN CARBOXYL-TERMINAL HYDROLASE"/>
    <property type="match status" value="1"/>
</dbReference>
<evidence type="ECO:0000256" key="7">
    <source>
        <dbReference type="ARBA" id="ARBA00022807"/>
    </source>
</evidence>
<dbReference type="GeneID" id="118414295"/>
<keyword evidence="4" id="KW-0645">Protease</keyword>
<dbReference type="PROSITE" id="PS00972">
    <property type="entry name" value="USP_1"/>
    <property type="match status" value="1"/>
</dbReference>